<reference evidence="2 3" key="1">
    <citation type="submission" date="2019-11" db="EMBL/GenBank/DDBJ databases">
        <title>Whole Genome Sequencing and Comparative Genomic Analyses of Lysinibacillus pakistanensis LZH-9, a Halotolerant Strain with Excellent COD Removal Capability.</title>
        <authorList>
            <person name="Zhou H."/>
        </authorList>
    </citation>
    <scope>NUCLEOTIDE SEQUENCE [LARGE SCALE GENOMIC DNA]</scope>
    <source>
        <strain evidence="2 3">LZH-9</strain>
    </source>
</reference>
<evidence type="ECO:0000313" key="3">
    <source>
        <dbReference type="Proteomes" id="UP000373269"/>
    </source>
</evidence>
<organism evidence="2 3">
    <name type="scientific">Lysinibacillus pakistanensis</name>
    <dbReference type="NCBI Taxonomy" id="759811"/>
    <lineage>
        <taxon>Bacteria</taxon>
        <taxon>Bacillati</taxon>
        <taxon>Bacillota</taxon>
        <taxon>Bacilli</taxon>
        <taxon>Bacillales</taxon>
        <taxon>Bacillaceae</taxon>
        <taxon>Lysinibacillus</taxon>
    </lineage>
</organism>
<accession>A0ABX6DKI3</accession>
<name>A0ABX6DKI3_9BACI</name>
<feature type="domain" description="RNA polymerase sigma-70 region 2" evidence="1">
    <location>
        <begin position="2"/>
        <end position="55"/>
    </location>
</feature>
<evidence type="ECO:0000313" key="2">
    <source>
        <dbReference type="EMBL" id="QGG53980.1"/>
    </source>
</evidence>
<dbReference type="Proteomes" id="UP000373269">
    <property type="component" value="Chromosome"/>
</dbReference>
<dbReference type="RefSeq" id="WP_369595905.1">
    <property type="nucleotide sequence ID" value="NZ_CP045835.1"/>
</dbReference>
<gene>
    <name evidence="2" type="ORF">GDS87_17430</name>
</gene>
<evidence type="ECO:0000259" key="1">
    <source>
        <dbReference type="Pfam" id="PF04542"/>
    </source>
</evidence>
<dbReference type="Pfam" id="PF04542">
    <property type="entry name" value="Sigma70_r2"/>
    <property type="match status" value="1"/>
</dbReference>
<keyword evidence="3" id="KW-1185">Reference proteome</keyword>
<dbReference type="InterPro" id="IPR013325">
    <property type="entry name" value="RNA_pol_sigma_r2"/>
</dbReference>
<dbReference type="InterPro" id="IPR007627">
    <property type="entry name" value="RNA_pol_sigma70_r2"/>
</dbReference>
<protein>
    <recommendedName>
        <fullName evidence="1">RNA polymerase sigma-70 region 2 domain-containing protein</fullName>
    </recommendedName>
</protein>
<dbReference type="EMBL" id="CP045835">
    <property type="protein sequence ID" value="QGG53980.1"/>
    <property type="molecule type" value="Genomic_DNA"/>
</dbReference>
<sequence>MAWGHVKDPYLVENIVEEIFLKYIIHLDQHQDKRTIKAWLYTVRKNQCKDYLRTKYCKYGGSYT</sequence>
<proteinExistence type="predicted"/>
<dbReference type="Gene3D" id="1.10.1740.10">
    <property type="match status" value="1"/>
</dbReference>
<dbReference type="SUPFAM" id="SSF88946">
    <property type="entry name" value="Sigma2 domain of RNA polymerase sigma factors"/>
    <property type="match status" value="1"/>
</dbReference>